<accession>A0A371FK98</accession>
<evidence type="ECO:0000313" key="3">
    <source>
        <dbReference type="Proteomes" id="UP000257109"/>
    </source>
</evidence>
<keyword evidence="3" id="KW-1185">Reference proteome</keyword>
<comment type="caution">
    <text evidence="2">The sequence shown here is derived from an EMBL/GenBank/DDBJ whole genome shotgun (WGS) entry which is preliminary data.</text>
</comment>
<evidence type="ECO:0000259" key="1">
    <source>
        <dbReference type="Pfam" id="PF03732"/>
    </source>
</evidence>
<dbReference type="EMBL" id="QJKJ01008830">
    <property type="protein sequence ID" value="RDX78553.1"/>
    <property type="molecule type" value="Genomic_DNA"/>
</dbReference>
<protein>
    <recommendedName>
        <fullName evidence="1">Retrotransposon gag domain-containing protein</fullName>
    </recommendedName>
</protein>
<sequence>LPPCYVTSFADLTATFGSQFAANKTKRLEVAYLFDIKQLKTEMLKLYLAHFNVAMVQVDDPDQKFFIKAFHKGLWADPFSNSLALSRSASMTKIRARVEKHVEAEEDKEDRLQAKRVISAIEKKNTHGFQANHQYIPGGVEKFTPLKTSRAHIRKFVITNCWTFHPQRSVTWVPPKTNGVSFTRLATIQWKSADC</sequence>
<feature type="domain" description="Retrotransposon gag" evidence="1">
    <location>
        <begin position="7"/>
        <end position="75"/>
    </location>
</feature>
<dbReference type="Pfam" id="PF03732">
    <property type="entry name" value="Retrotrans_gag"/>
    <property type="match status" value="1"/>
</dbReference>
<reference evidence="2" key="1">
    <citation type="submission" date="2018-05" db="EMBL/GenBank/DDBJ databases">
        <title>Draft genome of Mucuna pruriens seed.</title>
        <authorList>
            <person name="Nnadi N.E."/>
            <person name="Vos R."/>
            <person name="Hasami M.H."/>
            <person name="Devisetty U.K."/>
            <person name="Aguiy J.C."/>
        </authorList>
    </citation>
    <scope>NUCLEOTIDE SEQUENCE [LARGE SCALE GENOMIC DNA]</scope>
    <source>
        <strain evidence="2">JCA_2017</strain>
    </source>
</reference>
<dbReference type="AlphaFoldDB" id="A0A371FK98"/>
<gene>
    <name evidence="2" type="ORF">CR513_41153</name>
</gene>
<organism evidence="2 3">
    <name type="scientific">Mucuna pruriens</name>
    <name type="common">Velvet bean</name>
    <name type="synonym">Dolichos pruriens</name>
    <dbReference type="NCBI Taxonomy" id="157652"/>
    <lineage>
        <taxon>Eukaryota</taxon>
        <taxon>Viridiplantae</taxon>
        <taxon>Streptophyta</taxon>
        <taxon>Embryophyta</taxon>
        <taxon>Tracheophyta</taxon>
        <taxon>Spermatophyta</taxon>
        <taxon>Magnoliopsida</taxon>
        <taxon>eudicotyledons</taxon>
        <taxon>Gunneridae</taxon>
        <taxon>Pentapetalae</taxon>
        <taxon>rosids</taxon>
        <taxon>fabids</taxon>
        <taxon>Fabales</taxon>
        <taxon>Fabaceae</taxon>
        <taxon>Papilionoideae</taxon>
        <taxon>50 kb inversion clade</taxon>
        <taxon>NPAAA clade</taxon>
        <taxon>indigoferoid/millettioid clade</taxon>
        <taxon>Phaseoleae</taxon>
        <taxon>Mucuna</taxon>
    </lineage>
</organism>
<feature type="non-terminal residue" evidence="2">
    <location>
        <position position="195"/>
    </location>
</feature>
<proteinExistence type="predicted"/>
<evidence type="ECO:0000313" key="2">
    <source>
        <dbReference type="EMBL" id="RDX78553.1"/>
    </source>
</evidence>
<name>A0A371FK98_MUCPR</name>
<dbReference type="OrthoDB" id="1425436at2759"/>
<dbReference type="Proteomes" id="UP000257109">
    <property type="component" value="Unassembled WGS sequence"/>
</dbReference>
<feature type="non-terminal residue" evidence="2">
    <location>
        <position position="1"/>
    </location>
</feature>
<dbReference type="InterPro" id="IPR005162">
    <property type="entry name" value="Retrotrans_gag_dom"/>
</dbReference>